<evidence type="ECO:0000313" key="2">
    <source>
        <dbReference type="EMBL" id="MDX8489426.1"/>
    </source>
</evidence>
<protein>
    <submittedName>
        <fullName evidence="2">Uncharacterized protein</fullName>
    </submittedName>
</protein>
<sequence length="67" mass="7175">MRFEQQCAYATCAASDAETDAALPSSPGRGVPITNGPEEGSTDVPRQIITSSLDAFFVVTILMRNRL</sequence>
<accession>A0ABU4YRV7</accession>
<reference evidence="2 3" key="1">
    <citation type="submission" date="2023-08" db="EMBL/GenBank/DDBJ databases">
        <title>Implementing the SeqCode for naming new Mesorhizobium species isolated from Vachellia karroo root nodules.</title>
        <authorList>
            <person name="Van Lill M."/>
        </authorList>
    </citation>
    <scope>NUCLEOTIDE SEQUENCE [LARGE SCALE GENOMIC DNA]</scope>
    <source>
        <strain evidence="2 3">VK2B</strain>
    </source>
</reference>
<comment type="caution">
    <text evidence="2">The sequence shown here is derived from an EMBL/GenBank/DDBJ whole genome shotgun (WGS) entry which is preliminary data.</text>
</comment>
<name>A0ABU4YRV7_9HYPH</name>
<proteinExistence type="predicted"/>
<keyword evidence="3" id="KW-1185">Reference proteome</keyword>
<evidence type="ECO:0000313" key="3">
    <source>
        <dbReference type="Proteomes" id="UP001280156"/>
    </source>
</evidence>
<gene>
    <name evidence="2" type="ORF">RFM52_30080</name>
</gene>
<dbReference type="Proteomes" id="UP001280156">
    <property type="component" value="Unassembled WGS sequence"/>
</dbReference>
<feature type="region of interest" description="Disordered" evidence="1">
    <location>
        <begin position="19"/>
        <end position="44"/>
    </location>
</feature>
<dbReference type="EMBL" id="JAVIIV010000031">
    <property type="protein sequence ID" value="MDX8489426.1"/>
    <property type="molecule type" value="Genomic_DNA"/>
</dbReference>
<organism evidence="2 3">
    <name type="scientific">Mesorhizobium humile</name>
    <dbReference type="NCBI Taxonomy" id="3072313"/>
    <lineage>
        <taxon>Bacteria</taxon>
        <taxon>Pseudomonadati</taxon>
        <taxon>Pseudomonadota</taxon>
        <taxon>Alphaproteobacteria</taxon>
        <taxon>Hyphomicrobiales</taxon>
        <taxon>Phyllobacteriaceae</taxon>
        <taxon>Mesorhizobium</taxon>
    </lineage>
</organism>
<evidence type="ECO:0000256" key="1">
    <source>
        <dbReference type="SAM" id="MobiDB-lite"/>
    </source>
</evidence>